<feature type="compositionally biased region" description="Basic and acidic residues" evidence="1">
    <location>
        <begin position="400"/>
        <end position="417"/>
    </location>
</feature>
<reference evidence="3" key="1">
    <citation type="journal article" date="2020" name="Stud. Mycol.">
        <title>101 Dothideomycetes genomes: a test case for predicting lifestyles and emergence of pathogens.</title>
        <authorList>
            <person name="Haridas S."/>
            <person name="Albert R."/>
            <person name="Binder M."/>
            <person name="Bloem J."/>
            <person name="Labutti K."/>
            <person name="Salamov A."/>
            <person name="Andreopoulos B."/>
            <person name="Baker S."/>
            <person name="Barry K."/>
            <person name="Bills G."/>
            <person name="Bluhm B."/>
            <person name="Cannon C."/>
            <person name="Castanera R."/>
            <person name="Culley D."/>
            <person name="Daum C."/>
            <person name="Ezra D."/>
            <person name="Gonzalez J."/>
            <person name="Henrissat B."/>
            <person name="Kuo A."/>
            <person name="Liang C."/>
            <person name="Lipzen A."/>
            <person name="Lutzoni F."/>
            <person name="Magnuson J."/>
            <person name="Mondo S."/>
            <person name="Nolan M."/>
            <person name="Ohm R."/>
            <person name="Pangilinan J."/>
            <person name="Park H.-J."/>
            <person name="Ramirez L."/>
            <person name="Alfaro M."/>
            <person name="Sun H."/>
            <person name="Tritt A."/>
            <person name="Yoshinaga Y."/>
            <person name="Zwiers L.-H."/>
            <person name="Turgeon B."/>
            <person name="Goodwin S."/>
            <person name="Spatafora J."/>
            <person name="Crous P."/>
            <person name="Grigoriev I."/>
        </authorList>
    </citation>
    <scope>NUCLEOTIDE SEQUENCE</scope>
    <source>
        <strain evidence="3">CBS 109.77</strain>
    </source>
</reference>
<dbReference type="AlphaFoldDB" id="A0A6A6XMR1"/>
<feature type="compositionally biased region" description="Polar residues" evidence="1">
    <location>
        <begin position="499"/>
        <end position="509"/>
    </location>
</feature>
<sequence>MSAYDGYRSQSDPHQPPYPSTYDQTYDSRSYQPSSYKDSHYHESPRSRSRASSNAPSDGPQQPLYNALNNAFNKSDTARGVDPELIAQITAEVKKSVLDEIKLNGVPQPAPAPPQQYVPQSPTSTSASLPSRNVYTPPSPSPKHPDFSSHGSASPDPLARDPTFDGAGDAPTPRSAPVDIPNDRSSRPRPAPASRMSHDFTPIEKMWQRLFEPSGQPTPRLGQFLRGLAIHLIDDYEPKRSLVISPSKMLQFYNDVKLQDEIYPWNTMFGKLSYSTLSKIYRELRCEHHLIQENLADLPQVPALTPKGFEVWMSAMIQAYPDTEYERLRNAVLDMPISNADDCKERFPKELPRRLFPNHENLQAQQRCAAVLSAEGVGPLRRAPTFPPPPPMGQSNGLPLERERSPYATRPDTRAVESDDEDNSPLSMPLERERKPYSSVPGGGKVYEDDLGQSMHSNASVHEQRKRARSTASQSQWNPSSHHPRTWSQANNDRRPRSPSFSNYGTRSDPNVRDMPGSYQSSNLHDAEEENRRFAKEAETKRNDWARRQAEEDTITGGHHRRSTAGTDSSYDSQPRSVYDDDHYKSRTASNTYDSRGYEPRRY</sequence>
<feature type="region of interest" description="Disordered" evidence="1">
    <location>
        <begin position="104"/>
        <end position="199"/>
    </location>
</feature>
<dbReference type="Pfam" id="PF24355">
    <property type="entry name" value="DUF7514"/>
    <property type="match status" value="1"/>
</dbReference>
<dbReference type="PANTHER" id="PTHR39611:SF1">
    <property type="entry name" value="HYDROXYPROLINE-RICH GLYCOPROTEIN DZ-HRGP"/>
    <property type="match status" value="1"/>
</dbReference>
<name>A0A6A6XMR1_9PLEO</name>
<dbReference type="EMBL" id="MU001821">
    <property type="protein sequence ID" value="KAF2796847.1"/>
    <property type="molecule type" value="Genomic_DNA"/>
</dbReference>
<feature type="compositionally biased region" description="Basic and acidic residues" evidence="1">
    <location>
        <begin position="37"/>
        <end position="46"/>
    </location>
</feature>
<protein>
    <recommendedName>
        <fullName evidence="2">DUF7514 domain-containing protein</fullName>
    </recommendedName>
</protein>
<evidence type="ECO:0000256" key="1">
    <source>
        <dbReference type="SAM" id="MobiDB-lite"/>
    </source>
</evidence>
<dbReference type="OrthoDB" id="5413703at2759"/>
<proteinExistence type="predicted"/>
<feature type="compositionally biased region" description="Polar residues" evidence="1">
    <location>
        <begin position="59"/>
        <end position="75"/>
    </location>
</feature>
<feature type="compositionally biased region" description="Polar residues" evidence="1">
    <location>
        <begin position="564"/>
        <end position="576"/>
    </location>
</feature>
<feature type="domain" description="DUF7514" evidence="2">
    <location>
        <begin position="209"/>
        <end position="371"/>
    </location>
</feature>
<feature type="region of interest" description="Disordered" evidence="1">
    <location>
        <begin position="379"/>
        <end position="603"/>
    </location>
</feature>
<feature type="compositionally biased region" description="Polar residues" evidence="1">
    <location>
        <begin position="470"/>
        <end position="491"/>
    </location>
</feature>
<organism evidence="3 4">
    <name type="scientific">Melanomma pulvis-pyrius CBS 109.77</name>
    <dbReference type="NCBI Taxonomy" id="1314802"/>
    <lineage>
        <taxon>Eukaryota</taxon>
        <taxon>Fungi</taxon>
        <taxon>Dikarya</taxon>
        <taxon>Ascomycota</taxon>
        <taxon>Pezizomycotina</taxon>
        <taxon>Dothideomycetes</taxon>
        <taxon>Pleosporomycetidae</taxon>
        <taxon>Pleosporales</taxon>
        <taxon>Melanommataceae</taxon>
        <taxon>Melanomma</taxon>
    </lineage>
</organism>
<gene>
    <name evidence="3" type="ORF">K505DRAFT_299521</name>
</gene>
<evidence type="ECO:0000313" key="4">
    <source>
        <dbReference type="Proteomes" id="UP000799757"/>
    </source>
</evidence>
<feature type="compositionally biased region" description="Basic and acidic residues" evidence="1">
    <location>
        <begin position="530"/>
        <end position="551"/>
    </location>
</feature>
<accession>A0A6A6XMR1</accession>
<feature type="compositionally biased region" description="Polar residues" evidence="1">
    <location>
        <begin position="21"/>
        <end position="36"/>
    </location>
</feature>
<dbReference type="PANTHER" id="PTHR39611">
    <property type="entry name" value="HYDROXYPROLINE-RICH GLYCOPROTEIN DZ-HRGP-RELATED"/>
    <property type="match status" value="1"/>
</dbReference>
<dbReference type="Proteomes" id="UP000799757">
    <property type="component" value="Unassembled WGS sequence"/>
</dbReference>
<dbReference type="InterPro" id="IPR055936">
    <property type="entry name" value="DUF7514"/>
</dbReference>
<evidence type="ECO:0000259" key="2">
    <source>
        <dbReference type="Pfam" id="PF24355"/>
    </source>
</evidence>
<keyword evidence="4" id="KW-1185">Reference proteome</keyword>
<feature type="compositionally biased region" description="Polar residues" evidence="1">
    <location>
        <begin position="123"/>
        <end position="136"/>
    </location>
</feature>
<feature type="region of interest" description="Disordered" evidence="1">
    <location>
        <begin position="1"/>
        <end position="79"/>
    </location>
</feature>
<evidence type="ECO:0000313" key="3">
    <source>
        <dbReference type="EMBL" id="KAF2796847.1"/>
    </source>
</evidence>